<sequence length="160" mass="17773">MCEVGMTDCSLCVTSSGPSWRYRVLRLALCIQEAWSGRRVSADEWLGYCFLLMKESFVFEHRRLVGGFSKEFDVVEVALNVGGLPRLQVERIKMCLLETPVARPLYGLGPVIHSVARPFHGHGPGEPSMACLFHGPEEPSIACPFHGHALLEPSVIFIMT</sequence>
<reference evidence="1" key="1">
    <citation type="journal article" date="2023" name="G3 (Bethesda)">
        <title>A reference genome for the long-term kleptoplast-retaining sea slug Elysia crispata morphotype clarki.</title>
        <authorList>
            <person name="Eastman K.E."/>
            <person name="Pendleton A.L."/>
            <person name="Shaikh M.A."/>
            <person name="Suttiyut T."/>
            <person name="Ogas R."/>
            <person name="Tomko P."/>
            <person name="Gavelis G."/>
            <person name="Widhalm J.R."/>
            <person name="Wisecaver J.H."/>
        </authorList>
    </citation>
    <scope>NUCLEOTIDE SEQUENCE</scope>
    <source>
        <strain evidence="1">ECLA1</strain>
    </source>
</reference>
<gene>
    <name evidence="1" type="ORF">RRG08_053871</name>
</gene>
<keyword evidence="2" id="KW-1185">Reference proteome</keyword>
<dbReference type="AlphaFoldDB" id="A0AAE1D1I4"/>
<proteinExistence type="predicted"/>
<comment type="caution">
    <text evidence="1">The sequence shown here is derived from an EMBL/GenBank/DDBJ whole genome shotgun (WGS) entry which is preliminary data.</text>
</comment>
<evidence type="ECO:0000313" key="1">
    <source>
        <dbReference type="EMBL" id="KAK3750501.1"/>
    </source>
</evidence>
<name>A0AAE1D1I4_9GAST</name>
<organism evidence="1 2">
    <name type="scientific">Elysia crispata</name>
    <name type="common">lettuce slug</name>
    <dbReference type="NCBI Taxonomy" id="231223"/>
    <lineage>
        <taxon>Eukaryota</taxon>
        <taxon>Metazoa</taxon>
        <taxon>Spiralia</taxon>
        <taxon>Lophotrochozoa</taxon>
        <taxon>Mollusca</taxon>
        <taxon>Gastropoda</taxon>
        <taxon>Heterobranchia</taxon>
        <taxon>Euthyneura</taxon>
        <taxon>Panpulmonata</taxon>
        <taxon>Sacoglossa</taxon>
        <taxon>Placobranchoidea</taxon>
        <taxon>Plakobranchidae</taxon>
        <taxon>Elysia</taxon>
    </lineage>
</organism>
<accession>A0AAE1D1I4</accession>
<evidence type="ECO:0000313" key="2">
    <source>
        <dbReference type="Proteomes" id="UP001283361"/>
    </source>
</evidence>
<protein>
    <submittedName>
        <fullName evidence="1">Uncharacterized protein</fullName>
    </submittedName>
</protein>
<dbReference type="Proteomes" id="UP001283361">
    <property type="component" value="Unassembled WGS sequence"/>
</dbReference>
<dbReference type="EMBL" id="JAWDGP010005875">
    <property type="protein sequence ID" value="KAK3750501.1"/>
    <property type="molecule type" value="Genomic_DNA"/>
</dbReference>